<dbReference type="SUPFAM" id="SSF51206">
    <property type="entry name" value="cAMP-binding domain-like"/>
    <property type="match status" value="2"/>
</dbReference>
<evidence type="ECO:0000256" key="13">
    <source>
        <dbReference type="PIRSR" id="PIRSR000559-1"/>
    </source>
</evidence>
<dbReference type="Gene3D" id="1.10.510.10">
    <property type="entry name" value="Transferase(Phosphotransferase) domain 1"/>
    <property type="match status" value="1"/>
</dbReference>
<dbReference type="PANTHER" id="PTHR24353:SF68">
    <property type="match status" value="1"/>
</dbReference>
<evidence type="ECO:0000259" key="19">
    <source>
        <dbReference type="PROSITE" id="PS50042"/>
    </source>
</evidence>
<keyword evidence="3 12" id="KW-0723">Serine/threonine-protein kinase</keyword>
<dbReference type="PROSITE" id="PS00107">
    <property type="entry name" value="PROTEIN_KINASE_ATP"/>
    <property type="match status" value="1"/>
</dbReference>
<evidence type="ECO:0000256" key="10">
    <source>
        <dbReference type="ARBA" id="ARBA00047298"/>
    </source>
</evidence>
<feature type="coiled-coil region" evidence="16">
    <location>
        <begin position="25"/>
        <end position="52"/>
    </location>
</feature>
<dbReference type="PROSITE" id="PS50011">
    <property type="entry name" value="PROTEIN_KINASE_DOM"/>
    <property type="match status" value="1"/>
</dbReference>
<dbReference type="Gene3D" id="2.60.120.10">
    <property type="entry name" value="Jelly Rolls"/>
    <property type="match status" value="2"/>
</dbReference>
<feature type="region of interest" description="Disordered" evidence="17">
    <location>
        <begin position="53"/>
        <end position="76"/>
    </location>
</feature>
<feature type="binding site" evidence="14 15">
    <location>
        <position position="409"/>
    </location>
    <ligand>
        <name>ATP</name>
        <dbReference type="ChEBI" id="CHEBI:30616"/>
    </ligand>
</feature>
<comment type="caution">
    <text evidence="21">The sequence shown here is derived from an EMBL/GenBank/DDBJ whole genome shotgun (WGS) entry which is preliminary data.</text>
</comment>
<dbReference type="InterPro" id="IPR011009">
    <property type="entry name" value="Kinase-like_dom_sf"/>
</dbReference>
<dbReference type="PROSITE" id="PS00889">
    <property type="entry name" value="CNMP_BINDING_2"/>
    <property type="match status" value="1"/>
</dbReference>
<dbReference type="EC" id="2.7.11.12" evidence="2 12"/>
<evidence type="ECO:0000256" key="3">
    <source>
        <dbReference type="ARBA" id="ARBA00022527"/>
    </source>
</evidence>
<gene>
    <name evidence="21" type="ORF">AGOR_G00011280</name>
</gene>
<evidence type="ECO:0000256" key="11">
    <source>
        <dbReference type="ARBA" id="ARBA00047462"/>
    </source>
</evidence>
<dbReference type="PANTHER" id="PTHR24353">
    <property type="entry name" value="CYCLIC NUCLEOTIDE-DEPENDENT PROTEIN KINASE"/>
    <property type="match status" value="1"/>
</dbReference>
<dbReference type="SMART" id="SM00220">
    <property type="entry name" value="S_TKc"/>
    <property type="match status" value="1"/>
</dbReference>
<organism evidence="21 22">
    <name type="scientific">Albula goreensis</name>
    <dbReference type="NCBI Taxonomy" id="1534307"/>
    <lineage>
        <taxon>Eukaryota</taxon>
        <taxon>Metazoa</taxon>
        <taxon>Chordata</taxon>
        <taxon>Craniata</taxon>
        <taxon>Vertebrata</taxon>
        <taxon>Euteleostomi</taxon>
        <taxon>Actinopterygii</taxon>
        <taxon>Neopterygii</taxon>
        <taxon>Teleostei</taxon>
        <taxon>Albuliformes</taxon>
        <taxon>Albulidae</taxon>
        <taxon>Albula</taxon>
    </lineage>
</organism>
<dbReference type="PROSITE" id="PS51285">
    <property type="entry name" value="AGC_KINASE_CTER"/>
    <property type="match status" value="1"/>
</dbReference>
<feature type="domain" description="Cyclic nucleotide-binding" evidence="19">
    <location>
        <begin position="240"/>
        <end position="357"/>
    </location>
</feature>
<dbReference type="PROSITE" id="PS50042">
    <property type="entry name" value="CNMP_BINDING_3"/>
    <property type="match status" value="2"/>
</dbReference>
<dbReference type="GO" id="GO:0030553">
    <property type="term" value="F:cGMP binding"/>
    <property type="evidence" value="ECO:0007669"/>
    <property type="project" value="UniProtKB-KW"/>
</dbReference>
<dbReference type="Pfam" id="PF00027">
    <property type="entry name" value="cNMP_binding"/>
    <property type="match status" value="2"/>
</dbReference>
<evidence type="ECO:0000256" key="4">
    <source>
        <dbReference type="ARBA" id="ARBA00022535"/>
    </source>
</evidence>
<dbReference type="Gene3D" id="1.20.5.170">
    <property type="match status" value="1"/>
</dbReference>
<evidence type="ECO:0000256" key="5">
    <source>
        <dbReference type="ARBA" id="ARBA00022679"/>
    </source>
</evidence>
<evidence type="ECO:0000256" key="7">
    <source>
        <dbReference type="ARBA" id="ARBA00022777"/>
    </source>
</evidence>
<keyword evidence="4 12" id="KW-0140">cGMP</keyword>
<evidence type="ECO:0000256" key="16">
    <source>
        <dbReference type="SAM" id="Coils"/>
    </source>
</evidence>
<keyword evidence="5 12" id="KW-0808">Transferase</keyword>
<dbReference type="SMART" id="SM00100">
    <property type="entry name" value="cNMP"/>
    <property type="match status" value="2"/>
</dbReference>
<dbReference type="Pfam" id="PF00069">
    <property type="entry name" value="Pkinase"/>
    <property type="match status" value="1"/>
</dbReference>
<evidence type="ECO:0000256" key="17">
    <source>
        <dbReference type="SAM" id="MobiDB-lite"/>
    </source>
</evidence>
<evidence type="ECO:0000256" key="9">
    <source>
        <dbReference type="ARBA" id="ARBA00022992"/>
    </source>
</evidence>
<accession>A0A8T3E7C4</accession>
<feature type="active site" description="Proton acceptor" evidence="13">
    <location>
        <position position="503"/>
    </location>
</feature>
<comment type="similarity">
    <text evidence="1 12">Belongs to the protein kinase superfamily. AGC Ser/Thr protein kinase family. cGMP subfamily.</text>
</comment>
<dbReference type="FunFam" id="1.10.510.10:FF:000096">
    <property type="entry name" value="cGMP-dependent protein kinase"/>
    <property type="match status" value="1"/>
</dbReference>
<keyword evidence="16" id="KW-0175">Coiled coil</keyword>
<evidence type="ECO:0000259" key="18">
    <source>
        <dbReference type="PROSITE" id="PS50011"/>
    </source>
</evidence>
<dbReference type="InterPro" id="IPR000961">
    <property type="entry name" value="AGC-kinase_C"/>
</dbReference>
<dbReference type="InterPro" id="IPR018488">
    <property type="entry name" value="cNMP-bd_CS"/>
</dbReference>
<dbReference type="SMART" id="SM00133">
    <property type="entry name" value="S_TK_X"/>
    <property type="match status" value="1"/>
</dbReference>
<dbReference type="InterPro" id="IPR000595">
    <property type="entry name" value="cNMP-bd_dom"/>
</dbReference>
<dbReference type="CDD" id="cd00038">
    <property type="entry name" value="CAP_ED"/>
    <property type="match status" value="2"/>
</dbReference>
<feature type="compositionally biased region" description="Acidic residues" evidence="17">
    <location>
        <begin position="679"/>
        <end position="690"/>
    </location>
</feature>
<feature type="domain" description="AGC-kinase C-terminal" evidence="20">
    <location>
        <begin position="639"/>
        <end position="690"/>
    </location>
</feature>
<dbReference type="PIRSF" id="PIRSF000559">
    <property type="entry name" value="cGMP-dep_kinase"/>
    <property type="match status" value="1"/>
</dbReference>
<evidence type="ECO:0000259" key="20">
    <source>
        <dbReference type="PROSITE" id="PS51285"/>
    </source>
</evidence>
<dbReference type="CDD" id="cd05572">
    <property type="entry name" value="STKc_cGK"/>
    <property type="match status" value="1"/>
</dbReference>
<evidence type="ECO:0000256" key="8">
    <source>
        <dbReference type="ARBA" id="ARBA00022840"/>
    </source>
</evidence>
<dbReference type="Gene3D" id="3.30.200.20">
    <property type="entry name" value="Phosphorylase Kinase, domain 1"/>
    <property type="match status" value="1"/>
</dbReference>
<feature type="domain" description="Cyclic nucleotide-binding" evidence="19">
    <location>
        <begin position="122"/>
        <end position="237"/>
    </location>
</feature>
<protein>
    <recommendedName>
        <fullName evidence="2 12">cGMP-dependent protein kinase</fullName>
        <ecNumber evidence="2 12">2.7.11.12</ecNumber>
    </recommendedName>
</protein>
<evidence type="ECO:0000256" key="14">
    <source>
        <dbReference type="PIRSR" id="PIRSR000559-2"/>
    </source>
</evidence>
<evidence type="ECO:0000313" key="21">
    <source>
        <dbReference type="EMBL" id="KAI1904983.1"/>
    </source>
</evidence>
<dbReference type="PROSITE" id="PS00888">
    <property type="entry name" value="CNMP_BINDING_1"/>
    <property type="match status" value="2"/>
</dbReference>
<keyword evidence="22" id="KW-1185">Reference proteome</keyword>
<keyword evidence="6 12" id="KW-0547">Nucleotide-binding</keyword>
<evidence type="ECO:0000256" key="2">
    <source>
        <dbReference type="ARBA" id="ARBA00012428"/>
    </source>
</evidence>
<feature type="domain" description="Protein kinase" evidence="18">
    <location>
        <begin position="379"/>
        <end position="638"/>
    </location>
</feature>
<dbReference type="OrthoDB" id="63267at2759"/>
<dbReference type="InterPro" id="IPR002374">
    <property type="entry name" value="cGMP_dep_kinase"/>
</dbReference>
<reference evidence="21" key="1">
    <citation type="submission" date="2021-01" db="EMBL/GenBank/DDBJ databases">
        <authorList>
            <person name="Zahm M."/>
            <person name="Roques C."/>
            <person name="Cabau C."/>
            <person name="Klopp C."/>
            <person name="Donnadieu C."/>
            <person name="Jouanno E."/>
            <person name="Lampietro C."/>
            <person name="Louis A."/>
            <person name="Herpin A."/>
            <person name="Echchiki A."/>
            <person name="Berthelot C."/>
            <person name="Parey E."/>
            <person name="Roest-Crollius H."/>
            <person name="Braasch I."/>
            <person name="Postlethwait J."/>
            <person name="Bobe J."/>
            <person name="Montfort J."/>
            <person name="Bouchez O."/>
            <person name="Begum T."/>
            <person name="Mejri S."/>
            <person name="Adams A."/>
            <person name="Chen W.-J."/>
            <person name="Guiguen Y."/>
        </authorList>
    </citation>
    <scope>NUCLEOTIDE SEQUENCE</scope>
    <source>
        <tissue evidence="21">Blood</tissue>
    </source>
</reference>
<dbReference type="FunFam" id="1.20.5.170:FF:000046">
    <property type="entry name" value="cGMP-dependent protein kinase 1"/>
    <property type="match status" value="1"/>
</dbReference>
<feature type="compositionally biased region" description="Basic and acidic residues" evidence="17">
    <location>
        <begin position="661"/>
        <end position="678"/>
    </location>
</feature>
<keyword evidence="8 12" id="KW-0067">ATP-binding</keyword>
<dbReference type="Proteomes" id="UP000829720">
    <property type="component" value="Unassembled WGS sequence"/>
</dbReference>
<dbReference type="SUPFAM" id="SSF56112">
    <property type="entry name" value="Protein kinase-like (PK-like)"/>
    <property type="match status" value="1"/>
</dbReference>
<dbReference type="EMBL" id="JAERUA010000001">
    <property type="protein sequence ID" value="KAI1904983.1"/>
    <property type="molecule type" value="Genomic_DNA"/>
</dbReference>
<dbReference type="PROSITE" id="PS00108">
    <property type="entry name" value="PROTEIN_KINASE_ST"/>
    <property type="match status" value="1"/>
</dbReference>
<dbReference type="InterPro" id="IPR018490">
    <property type="entry name" value="cNMP-bd_dom_sf"/>
</dbReference>
<dbReference type="GO" id="GO:0004692">
    <property type="term" value="F:cGMP-dependent protein kinase activity"/>
    <property type="evidence" value="ECO:0007669"/>
    <property type="project" value="UniProtKB-EC"/>
</dbReference>
<sequence>MGTLRDLQFALQLKIEELRQRDTLIDELELELDTKDELIRRLQGELDRYRAAITPPTTSVSTPTSGPSASPPDMPLRTKRQAVSTKPIALDPAEITNVTLTRYCKSKESQELIQAILLENDIMRHLDLEQILAIIECMHPITIAQGCCVIQEGDDGSLVYVLEEGKVEVTKEGQKLCTVGPGKVFGELAILHSCTHSNTVTALTDLKLWAIDRQGFQTIMMQTGLIRHSQYMEFLRSVPSFQSLPEDVLSKVADVLEEAHYSEGDYIIRQGATGDTFFIVIEGQVMVTQQKSADGEPVFLTTLSRGDWFGEQALKGEDIRTANVTATGDVTCLIMDRESFIQLIGVLDEVNNRVYESDKVNAKVESEAAFFSTVSLSDFQVICTLGAGVFSHVELVQLKNDSSRSFAMKVLKKRHLLETGQEHHILSERRTLMEVHSPFTVRLYRTFRDSKHLYMLLEACLGGELWTLLRDRGSLDDVTTRFYTGCMVEALTFLHCRGIIYRDLKPENIILDHRGYAKLVDFRSAKKVGLGKKTWTFCGTPEYVAPEIILNKGHDISADFWSLGILIHELLSGSTPFSGSDPMKTYSIILRGIDMVEFPKKITRSAATLIKRLCRDNPSERLGNQKHGVKDIQKHKWFEGFDWEGIRDGTLTPPFIPNVERPLDTSHFDSFPDDRENSPPDEESGWDLEF</sequence>
<proteinExistence type="inferred from homology"/>
<evidence type="ECO:0000256" key="6">
    <source>
        <dbReference type="ARBA" id="ARBA00022741"/>
    </source>
</evidence>
<keyword evidence="9 12" id="KW-0142">cGMP-binding</keyword>
<dbReference type="InterPro" id="IPR014710">
    <property type="entry name" value="RmlC-like_jellyroll"/>
</dbReference>
<comment type="catalytic activity">
    <reaction evidence="10 12">
        <text>L-threonyl-[protein] + ATP = O-phospho-L-threonyl-[protein] + ADP + H(+)</text>
        <dbReference type="Rhea" id="RHEA:46608"/>
        <dbReference type="Rhea" id="RHEA-COMP:11060"/>
        <dbReference type="Rhea" id="RHEA-COMP:11605"/>
        <dbReference type="ChEBI" id="CHEBI:15378"/>
        <dbReference type="ChEBI" id="CHEBI:30013"/>
        <dbReference type="ChEBI" id="CHEBI:30616"/>
        <dbReference type="ChEBI" id="CHEBI:61977"/>
        <dbReference type="ChEBI" id="CHEBI:456216"/>
        <dbReference type="EC" id="2.7.11.12"/>
    </reaction>
</comment>
<dbReference type="PRINTS" id="PR00104">
    <property type="entry name" value="CGMPKINASE"/>
</dbReference>
<feature type="compositionally biased region" description="Low complexity" evidence="17">
    <location>
        <begin position="54"/>
        <end position="68"/>
    </location>
</feature>
<dbReference type="InterPro" id="IPR000719">
    <property type="entry name" value="Prot_kinase_dom"/>
</dbReference>
<feature type="region of interest" description="Disordered" evidence="17">
    <location>
        <begin position="656"/>
        <end position="690"/>
    </location>
</feature>
<evidence type="ECO:0000313" key="22">
    <source>
        <dbReference type="Proteomes" id="UP000829720"/>
    </source>
</evidence>
<name>A0A8T3E7C4_9TELE</name>
<keyword evidence="7 12" id="KW-0418">Kinase</keyword>
<evidence type="ECO:0000256" key="15">
    <source>
        <dbReference type="PROSITE-ProRule" id="PRU10141"/>
    </source>
</evidence>
<dbReference type="InterPro" id="IPR035014">
    <property type="entry name" value="STKc_cGK"/>
</dbReference>
<dbReference type="GO" id="GO:0005524">
    <property type="term" value="F:ATP binding"/>
    <property type="evidence" value="ECO:0007669"/>
    <property type="project" value="UniProtKB-UniRule"/>
</dbReference>
<dbReference type="CDD" id="cd12086">
    <property type="entry name" value="DD_cGKI-beta"/>
    <property type="match status" value="1"/>
</dbReference>
<comment type="catalytic activity">
    <reaction evidence="11">
        <text>L-seryl-[protein] + ATP = O-phospho-L-seryl-[protein] + ADP + H(+)</text>
        <dbReference type="Rhea" id="RHEA:17989"/>
        <dbReference type="Rhea" id="RHEA-COMP:9863"/>
        <dbReference type="Rhea" id="RHEA-COMP:11604"/>
        <dbReference type="ChEBI" id="CHEBI:15378"/>
        <dbReference type="ChEBI" id="CHEBI:29999"/>
        <dbReference type="ChEBI" id="CHEBI:30616"/>
        <dbReference type="ChEBI" id="CHEBI:83421"/>
        <dbReference type="ChEBI" id="CHEBI:456216"/>
        <dbReference type="EC" id="2.7.11.12"/>
    </reaction>
</comment>
<evidence type="ECO:0000256" key="1">
    <source>
        <dbReference type="ARBA" id="ARBA00006352"/>
    </source>
</evidence>
<evidence type="ECO:0000256" key="12">
    <source>
        <dbReference type="PIRNR" id="PIRNR000559"/>
    </source>
</evidence>
<dbReference type="InterPro" id="IPR008271">
    <property type="entry name" value="Ser/Thr_kinase_AS"/>
</dbReference>
<dbReference type="AlphaFoldDB" id="A0A8T3E7C4"/>
<dbReference type="InterPro" id="IPR017441">
    <property type="entry name" value="Protein_kinase_ATP_BS"/>
</dbReference>